<proteinExistence type="predicted"/>
<keyword evidence="8" id="KW-1185">Reference proteome</keyword>
<dbReference type="InterPro" id="IPR017941">
    <property type="entry name" value="Rieske_2Fe-2S"/>
</dbReference>
<protein>
    <submittedName>
        <fullName evidence="7">Rieske 2Fe-2S domain-containing protein</fullName>
    </submittedName>
</protein>
<dbReference type="GO" id="GO:0004497">
    <property type="term" value="F:monooxygenase activity"/>
    <property type="evidence" value="ECO:0007669"/>
    <property type="project" value="UniProtKB-ARBA"/>
</dbReference>
<evidence type="ECO:0000256" key="5">
    <source>
        <dbReference type="ARBA" id="ARBA00023157"/>
    </source>
</evidence>
<evidence type="ECO:0000313" key="7">
    <source>
        <dbReference type="EMBL" id="MCM1982607.1"/>
    </source>
</evidence>
<dbReference type="Pfam" id="PF00355">
    <property type="entry name" value="Rieske"/>
    <property type="match status" value="1"/>
</dbReference>
<keyword evidence="5" id="KW-1015">Disulfide bond</keyword>
<organism evidence="7 8">
    <name type="scientific">Lyngbya confervoides BDU141951</name>
    <dbReference type="NCBI Taxonomy" id="1574623"/>
    <lineage>
        <taxon>Bacteria</taxon>
        <taxon>Bacillati</taxon>
        <taxon>Cyanobacteriota</taxon>
        <taxon>Cyanophyceae</taxon>
        <taxon>Oscillatoriophycideae</taxon>
        <taxon>Oscillatoriales</taxon>
        <taxon>Microcoleaceae</taxon>
        <taxon>Lyngbya</taxon>
    </lineage>
</organism>
<dbReference type="GO" id="GO:0051537">
    <property type="term" value="F:2 iron, 2 sulfur cluster binding"/>
    <property type="evidence" value="ECO:0007669"/>
    <property type="project" value="UniProtKB-KW"/>
</dbReference>
<sequence>MCTHQGCSVAWESPSNQFACPCHGSIFRTDGTVKNGPAEEPLGTFEAKIEADLILVKAG</sequence>
<dbReference type="PANTHER" id="PTHR10134">
    <property type="entry name" value="CYTOCHROME B-C1 COMPLEX SUBUNIT RIESKE, MITOCHONDRIAL"/>
    <property type="match status" value="1"/>
</dbReference>
<evidence type="ECO:0000259" key="6">
    <source>
        <dbReference type="PROSITE" id="PS51296"/>
    </source>
</evidence>
<feature type="domain" description="Rieske" evidence="6">
    <location>
        <begin position="1"/>
        <end position="56"/>
    </location>
</feature>
<name>A0ABD4T1M3_9CYAN</name>
<dbReference type="Proteomes" id="UP000031561">
    <property type="component" value="Unassembled WGS sequence"/>
</dbReference>
<accession>A0ABD4T1M3</accession>
<evidence type="ECO:0000256" key="1">
    <source>
        <dbReference type="ARBA" id="ARBA00022714"/>
    </source>
</evidence>
<reference evidence="7 8" key="1">
    <citation type="journal article" date="2015" name="Genome Announc.">
        <title>Draft Genome Sequence of Filamentous Marine Cyanobacterium Lyngbya confervoides Strain BDU141951.</title>
        <authorList>
            <person name="Chandrababunaidu M.M."/>
            <person name="Sen D."/>
            <person name="Tripathy S."/>
        </authorList>
    </citation>
    <scope>NUCLEOTIDE SEQUENCE [LARGE SCALE GENOMIC DNA]</scope>
    <source>
        <strain evidence="7 8">BDU141951</strain>
    </source>
</reference>
<keyword evidence="3" id="KW-0408">Iron</keyword>
<keyword evidence="1" id="KW-0001">2Fe-2S</keyword>
<dbReference type="RefSeq" id="WP_236095849.1">
    <property type="nucleotide sequence ID" value="NZ_JTHE03000044.1"/>
</dbReference>
<dbReference type="Gene3D" id="2.102.10.10">
    <property type="entry name" value="Rieske [2Fe-2S] iron-sulphur domain"/>
    <property type="match status" value="1"/>
</dbReference>
<keyword evidence="2" id="KW-0479">Metal-binding</keyword>
<comment type="caution">
    <text evidence="7">The sequence shown here is derived from an EMBL/GenBank/DDBJ whole genome shotgun (WGS) entry which is preliminary data.</text>
</comment>
<evidence type="ECO:0000256" key="3">
    <source>
        <dbReference type="ARBA" id="ARBA00023004"/>
    </source>
</evidence>
<dbReference type="GO" id="GO:0016705">
    <property type="term" value="F:oxidoreductase activity, acting on paired donors, with incorporation or reduction of molecular oxygen"/>
    <property type="evidence" value="ECO:0007669"/>
    <property type="project" value="UniProtKB-ARBA"/>
</dbReference>
<dbReference type="SUPFAM" id="SSF50022">
    <property type="entry name" value="ISP domain"/>
    <property type="match status" value="1"/>
</dbReference>
<dbReference type="GO" id="GO:0046872">
    <property type="term" value="F:metal ion binding"/>
    <property type="evidence" value="ECO:0007669"/>
    <property type="project" value="UniProtKB-KW"/>
</dbReference>
<dbReference type="InterPro" id="IPR014349">
    <property type="entry name" value="Rieske_Fe-S_prot"/>
</dbReference>
<evidence type="ECO:0000256" key="4">
    <source>
        <dbReference type="ARBA" id="ARBA00023014"/>
    </source>
</evidence>
<dbReference type="PROSITE" id="PS51296">
    <property type="entry name" value="RIESKE"/>
    <property type="match status" value="1"/>
</dbReference>
<dbReference type="AlphaFoldDB" id="A0ABD4T1M3"/>
<keyword evidence="4" id="KW-0411">Iron-sulfur</keyword>
<evidence type="ECO:0000256" key="2">
    <source>
        <dbReference type="ARBA" id="ARBA00022723"/>
    </source>
</evidence>
<evidence type="ECO:0000313" key="8">
    <source>
        <dbReference type="Proteomes" id="UP000031561"/>
    </source>
</evidence>
<dbReference type="EMBL" id="JTHE03000044">
    <property type="protein sequence ID" value="MCM1982607.1"/>
    <property type="molecule type" value="Genomic_DNA"/>
</dbReference>
<gene>
    <name evidence="7" type="ORF">QQ91_0007190</name>
</gene>
<dbReference type="InterPro" id="IPR036922">
    <property type="entry name" value="Rieske_2Fe-2S_sf"/>
</dbReference>